<dbReference type="PANTHER" id="PTHR11749">
    <property type="entry name" value="RIBULOSE-5-PHOSPHATE-3-EPIMERASE"/>
    <property type="match status" value="1"/>
</dbReference>
<organism evidence="3 4">
    <name type="scientific">Candidatus Woesebacteria bacterium GW2011_GWB1_38_5</name>
    <dbReference type="NCBI Taxonomy" id="1618568"/>
    <lineage>
        <taxon>Bacteria</taxon>
        <taxon>Candidatus Woeseibacteriota</taxon>
    </lineage>
</organism>
<dbReference type="GO" id="GO:0005975">
    <property type="term" value="P:carbohydrate metabolic process"/>
    <property type="evidence" value="ECO:0007669"/>
    <property type="project" value="InterPro"/>
</dbReference>
<evidence type="ECO:0000313" key="3">
    <source>
        <dbReference type="EMBL" id="KKQ72663.1"/>
    </source>
</evidence>
<dbReference type="Pfam" id="PF00834">
    <property type="entry name" value="Ribul_P_3_epim"/>
    <property type="match status" value="1"/>
</dbReference>
<dbReference type="Gene3D" id="3.20.20.70">
    <property type="entry name" value="Aldolase class I"/>
    <property type="match status" value="1"/>
</dbReference>
<dbReference type="EMBL" id="LBUY01000063">
    <property type="protein sequence ID" value="KKQ72663.1"/>
    <property type="molecule type" value="Genomic_DNA"/>
</dbReference>
<proteinExistence type="predicted"/>
<dbReference type="GO" id="GO:0016857">
    <property type="term" value="F:racemase and epimerase activity, acting on carbohydrates and derivatives"/>
    <property type="evidence" value="ECO:0007669"/>
    <property type="project" value="InterPro"/>
</dbReference>
<gene>
    <name evidence="3" type="ORF">US95_C0063G0003</name>
</gene>
<dbReference type="InterPro" id="IPR000056">
    <property type="entry name" value="Ribul_P_3_epim-like"/>
</dbReference>
<name>A0A0G0JYV2_9BACT</name>
<reference evidence="3 4" key="1">
    <citation type="journal article" date="2015" name="Nature">
        <title>rRNA introns, odd ribosomes, and small enigmatic genomes across a large radiation of phyla.</title>
        <authorList>
            <person name="Brown C.T."/>
            <person name="Hug L.A."/>
            <person name="Thomas B.C."/>
            <person name="Sharon I."/>
            <person name="Castelle C.J."/>
            <person name="Singh A."/>
            <person name="Wilkins M.J."/>
            <person name="Williams K.H."/>
            <person name="Banfield J.F."/>
        </authorList>
    </citation>
    <scope>NUCLEOTIDE SEQUENCE [LARGE SCALE GENOMIC DNA]</scope>
</reference>
<dbReference type="InterPro" id="IPR011060">
    <property type="entry name" value="RibuloseP-bd_barrel"/>
</dbReference>
<dbReference type="Proteomes" id="UP000034738">
    <property type="component" value="Unassembled WGS sequence"/>
</dbReference>
<protein>
    <submittedName>
        <fullName evidence="3">Ribulose-phosphate 3-epimerase</fullName>
    </submittedName>
</protein>
<evidence type="ECO:0000256" key="2">
    <source>
        <dbReference type="ARBA" id="ARBA00023235"/>
    </source>
</evidence>
<evidence type="ECO:0000256" key="1">
    <source>
        <dbReference type="ARBA" id="ARBA00022723"/>
    </source>
</evidence>
<sequence>MIIIPAINTSETDIAVGFINNLNDVILPHGYDLARVQIDINDGTYEDIVTITPETLSELDIKFKVDYHLMVKDPASWVRRCVKADRIIGQIEYMPDQLSFIKEVKDWRLKAGFAIDFGTDLNQINYEALGQLDVVLLMTYPAGRGGKEFNSGVYDKIEELIDIKTRERFTFNICLDGGISEDNIKSVKLAGVDEVVMTKRILEGDIEENLEKFYKAQY</sequence>
<dbReference type="InterPro" id="IPR013785">
    <property type="entry name" value="Aldolase_TIM"/>
</dbReference>
<keyword evidence="1" id="KW-0479">Metal-binding</keyword>
<comment type="caution">
    <text evidence="3">The sequence shown here is derived from an EMBL/GenBank/DDBJ whole genome shotgun (WGS) entry which is preliminary data.</text>
</comment>
<dbReference type="GO" id="GO:0046872">
    <property type="term" value="F:metal ion binding"/>
    <property type="evidence" value="ECO:0007669"/>
    <property type="project" value="UniProtKB-KW"/>
</dbReference>
<dbReference type="SUPFAM" id="SSF51366">
    <property type="entry name" value="Ribulose-phoshate binding barrel"/>
    <property type="match status" value="1"/>
</dbReference>
<keyword evidence="2" id="KW-0413">Isomerase</keyword>
<dbReference type="AlphaFoldDB" id="A0A0G0JYV2"/>
<evidence type="ECO:0000313" key="4">
    <source>
        <dbReference type="Proteomes" id="UP000034738"/>
    </source>
</evidence>
<accession>A0A0G0JYV2</accession>